<dbReference type="Gene3D" id="3.40.50.300">
    <property type="entry name" value="P-loop containing nucleotide triphosphate hydrolases"/>
    <property type="match status" value="1"/>
</dbReference>
<dbReference type="PROSITE" id="PS00107">
    <property type="entry name" value="PROTEIN_KINASE_ATP"/>
    <property type="match status" value="1"/>
</dbReference>
<evidence type="ECO:0000256" key="8">
    <source>
        <dbReference type="ARBA" id="ARBA00048679"/>
    </source>
</evidence>
<keyword evidence="12" id="KW-1185">Reference proteome</keyword>
<gene>
    <name evidence="11" type="ORF">J2TS6_23010</name>
</gene>
<evidence type="ECO:0000256" key="3">
    <source>
        <dbReference type="ARBA" id="ARBA00022679"/>
    </source>
</evidence>
<proteinExistence type="predicted"/>
<comment type="catalytic activity">
    <reaction evidence="7">
        <text>L-threonyl-[protein] + ATP = O-phospho-L-threonyl-[protein] + ADP + H(+)</text>
        <dbReference type="Rhea" id="RHEA:46608"/>
        <dbReference type="Rhea" id="RHEA-COMP:11060"/>
        <dbReference type="Rhea" id="RHEA-COMP:11605"/>
        <dbReference type="ChEBI" id="CHEBI:15378"/>
        <dbReference type="ChEBI" id="CHEBI:30013"/>
        <dbReference type="ChEBI" id="CHEBI:30616"/>
        <dbReference type="ChEBI" id="CHEBI:61977"/>
        <dbReference type="ChEBI" id="CHEBI:456216"/>
        <dbReference type="EC" id="2.7.11.1"/>
    </reaction>
</comment>
<dbReference type="SUPFAM" id="SSF52540">
    <property type="entry name" value="P-loop containing nucleoside triphosphate hydrolases"/>
    <property type="match status" value="1"/>
</dbReference>
<keyword evidence="5" id="KW-0418">Kinase</keyword>
<evidence type="ECO:0000256" key="5">
    <source>
        <dbReference type="ARBA" id="ARBA00022777"/>
    </source>
</evidence>
<dbReference type="EC" id="2.7.11.1" evidence="1"/>
<sequence length="500" mass="56396">MLKVREQHMNHPSKLHAGLTMGGRYEIVRKIGEGGMSHVYLAEDLKLPGKLWAVKESVSDPGQYGSIRDEAQLLISLSHARLPRIVDFFPPDEDGYTYLVMDYIQGITLEKYFAGYRGRIPVDSILQLADQLLEVLDYLHTHEPVIIFRDLKPSNIMLTEHLELRLIDFGIARNYKREQAQDTVKLGTVGFAAPEQYGSGQSDARSDLYGFGALLLYLSTGGAHTEWTEKAERSIRPDLPRKLMPIMRKLLQTSPENRYASAAEVREEIAAAVRLEMKPDARRGKDIAGRKSTQVIAVMGASGGTGTTHTAIAISHFLARGRGKVALIEMNVRSPAFRRIQQIVDGDRSGSPGSRKFEVQGVDYWRQTARSDVISLLSGSYDYVVIDLGTYRERERLEEFLRADVPVIVASGAEWRQQDILDMVHGLSRYPQQKWVYFLPLAGGDAVQRLRRQLNSPHVFSLPLQMDPFDKSEETDKVLGRVFQGLPGGQRRRRFRFGLT</sequence>
<comment type="caution">
    <text evidence="11">The sequence shown here is derived from an EMBL/GenBank/DDBJ whole genome shotgun (WGS) entry which is preliminary data.</text>
</comment>
<dbReference type="Gene3D" id="1.10.510.10">
    <property type="entry name" value="Transferase(Phosphotransferase) domain 1"/>
    <property type="match status" value="1"/>
</dbReference>
<keyword evidence="4 9" id="KW-0547">Nucleotide-binding</keyword>
<evidence type="ECO:0000256" key="9">
    <source>
        <dbReference type="PROSITE-ProRule" id="PRU10141"/>
    </source>
</evidence>
<dbReference type="InterPro" id="IPR000719">
    <property type="entry name" value="Prot_kinase_dom"/>
</dbReference>
<accession>A0A919XIJ7</accession>
<evidence type="ECO:0000259" key="10">
    <source>
        <dbReference type="PROSITE" id="PS50011"/>
    </source>
</evidence>
<dbReference type="SUPFAM" id="SSF56112">
    <property type="entry name" value="Protein kinase-like (PK-like)"/>
    <property type="match status" value="1"/>
</dbReference>
<evidence type="ECO:0000256" key="7">
    <source>
        <dbReference type="ARBA" id="ARBA00047899"/>
    </source>
</evidence>
<reference evidence="11" key="1">
    <citation type="submission" date="2021-03" db="EMBL/GenBank/DDBJ databases">
        <title>Antimicrobial resistance genes in bacteria isolated from Japanese honey, and their potential for conferring macrolide and lincosamide resistance in the American foulbrood pathogen Paenibacillus larvae.</title>
        <authorList>
            <person name="Okamoto M."/>
            <person name="Kumagai M."/>
            <person name="Kanamori H."/>
            <person name="Takamatsu D."/>
        </authorList>
    </citation>
    <scope>NUCLEOTIDE SEQUENCE</scope>
    <source>
        <strain evidence="11">J2TS6</strain>
    </source>
</reference>
<dbReference type="GO" id="GO:0004674">
    <property type="term" value="F:protein serine/threonine kinase activity"/>
    <property type="evidence" value="ECO:0007669"/>
    <property type="project" value="UniProtKB-KW"/>
</dbReference>
<feature type="binding site" evidence="9">
    <location>
        <position position="55"/>
    </location>
    <ligand>
        <name>ATP</name>
        <dbReference type="ChEBI" id="CHEBI:30616"/>
    </ligand>
</feature>
<dbReference type="CDD" id="cd14014">
    <property type="entry name" value="STKc_PknB_like"/>
    <property type="match status" value="1"/>
</dbReference>
<feature type="domain" description="Protein kinase" evidence="10">
    <location>
        <begin position="25"/>
        <end position="270"/>
    </location>
</feature>
<dbReference type="PANTHER" id="PTHR24363">
    <property type="entry name" value="SERINE/THREONINE PROTEIN KINASE"/>
    <property type="match status" value="1"/>
</dbReference>
<keyword evidence="3" id="KW-0808">Transferase</keyword>
<dbReference type="InterPro" id="IPR017441">
    <property type="entry name" value="Protein_kinase_ATP_BS"/>
</dbReference>
<evidence type="ECO:0000256" key="2">
    <source>
        <dbReference type="ARBA" id="ARBA00022527"/>
    </source>
</evidence>
<dbReference type="AlphaFoldDB" id="A0A919XIJ7"/>
<evidence type="ECO:0000256" key="6">
    <source>
        <dbReference type="ARBA" id="ARBA00022840"/>
    </source>
</evidence>
<dbReference type="Proteomes" id="UP000679779">
    <property type="component" value="Unassembled WGS sequence"/>
</dbReference>
<keyword evidence="2" id="KW-0723">Serine/threonine-protein kinase</keyword>
<dbReference type="InterPro" id="IPR011009">
    <property type="entry name" value="Kinase-like_dom_sf"/>
</dbReference>
<dbReference type="Gene3D" id="3.30.200.20">
    <property type="entry name" value="Phosphorylase Kinase, domain 1"/>
    <property type="match status" value="1"/>
</dbReference>
<dbReference type="PROSITE" id="PS50011">
    <property type="entry name" value="PROTEIN_KINASE_DOM"/>
    <property type="match status" value="1"/>
</dbReference>
<protein>
    <recommendedName>
        <fullName evidence="1">non-specific serine/threonine protein kinase</fullName>
        <ecNumber evidence="1">2.7.11.1</ecNumber>
    </recommendedName>
</protein>
<comment type="catalytic activity">
    <reaction evidence="8">
        <text>L-seryl-[protein] + ATP = O-phospho-L-seryl-[protein] + ADP + H(+)</text>
        <dbReference type="Rhea" id="RHEA:17989"/>
        <dbReference type="Rhea" id="RHEA-COMP:9863"/>
        <dbReference type="Rhea" id="RHEA-COMP:11604"/>
        <dbReference type="ChEBI" id="CHEBI:15378"/>
        <dbReference type="ChEBI" id="CHEBI:29999"/>
        <dbReference type="ChEBI" id="CHEBI:30616"/>
        <dbReference type="ChEBI" id="CHEBI:83421"/>
        <dbReference type="ChEBI" id="CHEBI:456216"/>
        <dbReference type="EC" id="2.7.11.1"/>
    </reaction>
</comment>
<organism evidence="11 12">
    <name type="scientific">Paenibacillus albilobatus</name>
    <dbReference type="NCBI Taxonomy" id="2716884"/>
    <lineage>
        <taxon>Bacteria</taxon>
        <taxon>Bacillati</taxon>
        <taxon>Bacillota</taxon>
        <taxon>Bacilli</taxon>
        <taxon>Bacillales</taxon>
        <taxon>Paenibacillaceae</taxon>
        <taxon>Paenibacillus</taxon>
    </lineage>
</organism>
<keyword evidence="6 9" id="KW-0067">ATP-binding</keyword>
<dbReference type="EMBL" id="BORQ01000002">
    <property type="protein sequence ID" value="GIO31160.1"/>
    <property type="molecule type" value="Genomic_DNA"/>
</dbReference>
<evidence type="ECO:0000313" key="12">
    <source>
        <dbReference type="Proteomes" id="UP000679779"/>
    </source>
</evidence>
<dbReference type="Pfam" id="PF00069">
    <property type="entry name" value="Pkinase"/>
    <property type="match status" value="1"/>
</dbReference>
<name>A0A919XIJ7_9BACL</name>
<dbReference type="PANTHER" id="PTHR24363:SF0">
    <property type="entry name" value="SERINE_THREONINE KINASE LIKE DOMAIN CONTAINING 1"/>
    <property type="match status" value="1"/>
</dbReference>
<dbReference type="SMART" id="SM00220">
    <property type="entry name" value="S_TKc"/>
    <property type="match status" value="1"/>
</dbReference>
<evidence type="ECO:0000256" key="1">
    <source>
        <dbReference type="ARBA" id="ARBA00012513"/>
    </source>
</evidence>
<evidence type="ECO:0000313" key="11">
    <source>
        <dbReference type="EMBL" id="GIO31160.1"/>
    </source>
</evidence>
<dbReference type="InterPro" id="IPR027417">
    <property type="entry name" value="P-loop_NTPase"/>
</dbReference>
<dbReference type="GO" id="GO:0005524">
    <property type="term" value="F:ATP binding"/>
    <property type="evidence" value="ECO:0007669"/>
    <property type="project" value="UniProtKB-UniRule"/>
</dbReference>
<evidence type="ECO:0000256" key="4">
    <source>
        <dbReference type="ARBA" id="ARBA00022741"/>
    </source>
</evidence>